<dbReference type="EMBL" id="CP001958">
    <property type="protein sequence ID" value="ADG98832.1"/>
    <property type="molecule type" value="Genomic_DNA"/>
</dbReference>
<evidence type="ECO:0000313" key="1">
    <source>
        <dbReference type="EMBL" id="ADG98832.1"/>
    </source>
</evidence>
<dbReference type="STRING" id="640132.Srot_2388"/>
<name>D6ZAU6_SEGRD</name>
<keyword evidence="2" id="KW-1185">Reference proteome</keyword>
<dbReference type="AlphaFoldDB" id="D6ZAU6"/>
<proteinExistence type="predicted"/>
<gene>
    <name evidence="1" type="ordered locus">Srot_2388</name>
</gene>
<evidence type="ECO:0000313" key="2">
    <source>
        <dbReference type="Proteomes" id="UP000002247"/>
    </source>
</evidence>
<sequence>MRTSDMPNVKRMRLKKECAERLEFFLRVEAGRYYRMSGTSVEFVVEHDAEMMFLAVWRAEPAPEGWRRYPAFGLMFNPYMGWWTVYEWSENAQWWDDAELECDYRSLEGAYEAARRHDLVWARPEWKSKEARA</sequence>
<organism evidence="1 2">
    <name type="scientific">Segniliparus rotundus (strain ATCC BAA-972 / CDC 1076 / CIP 108378 / DSM 44985 / JCM 13578)</name>
    <dbReference type="NCBI Taxonomy" id="640132"/>
    <lineage>
        <taxon>Bacteria</taxon>
        <taxon>Bacillati</taxon>
        <taxon>Actinomycetota</taxon>
        <taxon>Actinomycetes</taxon>
        <taxon>Mycobacteriales</taxon>
        <taxon>Segniliparaceae</taxon>
        <taxon>Segniliparus</taxon>
    </lineage>
</organism>
<accession>D6ZAU6</accession>
<dbReference type="RefSeq" id="WP_013139282.1">
    <property type="nucleotide sequence ID" value="NC_014168.1"/>
</dbReference>
<dbReference type="HOGENOM" id="CLU_1905293_0_0_11"/>
<protein>
    <submittedName>
        <fullName evidence="1">Uncharacterized protein</fullName>
    </submittedName>
</protein>
<dbReference type="KEGG" id="srt:Srot_2388"/>
<dbReference type="Proteomes" id="UP000002247">
    <property type="component" value="Chromosome"/>
</dbReference>
<reference evidence="1 2" key="1">
    <citation type="journal article" date="2010" name="Stand. Genomic Sci.">
        <title>Complete genome sequence of Segniliparus rotundus type strain (CDC 1076).</title>
        <authorList>
            <person name="Sikorski J."/>
            <person name="Lapidus A."/>
            <person name="Copeland A."/>
            <person name="Misra M."/>
            <person name="Glavina Del Rio T."/>
            <person name="Nolan M."/>
            <person name="Lucas S."/>
            <person name="Chen F."/>
            <person name="Tice H."/>
            <person name="Cheng J.F."/>
            <person name="Jando M."/>
            <person name="Schneider S."/>
            <person name="Bruce D."/>
            <person name="Goodwin L."/>
            <person name="Pitluck S."/>
            <person name="Liolios K."/>
            <person name="Mikhailova N."/>
            <person name="Pati A."/>
            <person name="Ivanova N."/>
            <person name="Mavromatis K."/>
            <person name="Chen A."/>
            <person name="Palaniappan K."/>
            <person name="Chertkov O."/>
            <person name="Land M."/>
            <person name="Hauser L."/>
            <person name="Chang Y.J."/>
            <person name="Jeffries C.D."/>
            <person name="Brettin T."/>
            <person name="Detter J.C."/>
            <person name="Han C."/>
            <person name="Rohde M."/>
            <person name="Goker M."/>
            <person name="Bristow J."/>
            <person name="Eisen J.A."/>
            <person name="Markowitz V."/>
            <person name="Hugenholtz P."/>
            <person name="Kyrpides N.C."/>
            <person name="Klenk H.P."/>
        </authorList>
    </citation>
    <scope>NUCLEOTIDE SEQUENCE [LARGE SCALE GENOMIC DNA]</scope>
    <source>
        <strain evidence="2">ATCC BAA-972 / CDC 1076 / CIP 108378 / DSM 44985 / JCM 13578</strain>
    </source>
</reference>